<dbReference type="AlphaFoldDB" id="A0A1T4X6I3"/>
<dbReference type="InterPro" id="IPR021449">
    <property type="entry name" value="DUF3099"/>
</dbReference>
<organism evidence="2 3">
    <name type="scientific">Agreia bicolorata</name>
    <dbReference type="NCBI Taxonomy" id="110935"/>
    <lineage>
        <taxon>Bacteria</taxon>
        <taxon>Bacillati</taxon>
        <taxon>Actinomycetota</taxon>
        <taxon>Actinomycetes</taxon>
        <taxon>Micrococcales</taxon>
        <taxon>Microbacteriaceae</taxon>
        <taxon>Agreia</taxon>
    </lineage>
</organism>
<dbReference type="Proteomes" id="UP000189735">
    <property type="component" value="Unassembled WGS sequence"/>
</dbReference>
<keyword evidence="1" id="KW-1133">Transmembrane helix</keyword>
<feature type="transmembrane region" description="Helical" evidence="1">
    <location>
        <begin position="46"/>
        <end position="66"/>
    </location>
</feature>
<protein>
    <recommendedName>
        <fullName evidence="4">DUF3099 domain-containing protein</fullName>
    </recommendedName>
</protein>
<evidence type="ECO:0008006" key="4">
    <source>
        <dbReference type="Google" id="ProtNLM"/>
    </source>
</evidence>
<dbReference type="Pfam" id="PF11298">
    <property type="entry name" value="DUF3099"/>
    <property type="match status" value="1"/>
</dbReference>
<reference evidence="3" key="1">
    <citation type="submission" date="2017-02" db="EMBL/GenBank/DDBJ databases">
        <authorList>
            <person name="Varghese N."/>
            <person name="Submissions S."/>
        </authorList>
    </citation>
    <scope>NUCLEOTIDE SEQUENCE [LARGE SCALE GENOMIC DNA]</scope>
    <source>
        <strain evidence="3">VKM Ac-2052</strain>
    </source>
</reference>
<evidence type="ECO:0000256" key="1">
    <source>
        <dbReference type="SAM" id="Phobius"/>
    </source>
</evidence>
<keyword evidence="1" id="KW-0472">Membrane</keyword>
<gene>
    <name evidence="2" type="ORF">SAMN06295879_0605</name>
</gene>
<dbReference type="EMBL" id="FUYG01000002">
    <property type="protein sequence ID" value="SKA84481.1"/>
    <property type="molecule type" value="Genomic_DNA"/>
</dbReference>
<dbReference type="RefSeq" id="WP_052521646.1">
    <property type="nucleotide sequence ID" value="NZ_FUYG01000002.1"/>
</dbReference>
<name>A0A1T4X6I3_9MICO</name>
<accession>A0A1T4X6I3</accession>
<evidence type="ECO:0000313" key="2">
    <source>
        <dbReference type="EMBL" id="SKA84481.1"/>
    </source>
</evidence>
<keyword evidence="1" id="KW-0812">Transmembrane</keyword>
<proteinExistence type="predicted"/>
<feature type="transmembrane region" description="Helical" evidence="1">
    <location>
        <begin position="21"/>
        <end position="40"/>
    </location>
</feature>
<sequence>MKQQSITDLPPSPGDERRTRMIKYSIAMSIRLVCIVLMLFLHGWWLILPAIGAVVLPYFAVVLANVGSPTKSVVNRPGGVVAVPGARPPRDFGGRPE</sequence>
<evidence type="ECO:0000313" key="3">
    <source>
        <dbReference type="Proteomes" id="UP000189735"/>
    </source>
</evidence>